<proteinExistence type="predicted"/>
<dbReference type="AlphaFoldDB" id="A0A377FS36"/>
<accession>A0A377FS36</accession>
<dbReference type="EMBL" id="UGGP01000001">
    <property type="protein sequence ID" value="STO07641.1"/>
    <property type="molecule type" value="Genomic_DNA"/>
</dbReference>
<reference evidence="2 3" key="1">
    <citation type="submission" date="2018-06" db="EMBL/GenBank/DDBJ databases">
        <authorList>
            <consortium name="Pathogen Informatics"/>
            <person name="Doyle S."/>
        </authorList>
    </citation>
    <scope>NUCLEOTIDE SEQUENCE [LARGE SCALE GENOMIC DNA]</scope>
    <source>
        <strain evidence="2 3">NCTC13163</strain>
    </source>
</reference>
<feature type="transmembrane region" description="Helical" evidence="1">
    <location>
        <begin position="75"/>
        <end position="97"/>
    </location>
</feature>
<feature type="transmembrane region" description="Helical" evidence="1">
    <location>
        <begin position="6"/>
        <end position="28"/>
    </location>
</feature>
<evidence type="ECO:0000313" key="2">
    <source>
        <dbReference type="EMBL" id="STO07641.1"/>
    </source>
</evidence>
<evidence type="ECO:0000256" key="1">
    <source>
        <dbReference type="SAM" id="Phobius"/>
    </source>
</evidence>
<dbReference type="STRING" id="1397694.GCA_000702585_01505"/>
<organism evidence="2 3">
    <name type="scientific">Exiguobacterium aurantiacum</name>
    <dbReference type="NCBI Taxonomy" id="33987"/>
    <lineage>
        <taxon>Bacteria</taxon>
        <taxon>Bacillati</taxon>
        <taxon>Bacillota</taxon>
        <taxon>Bacilli</taxon>
        <taxon>Bacillales</taxon>
        <taxon>Bacillales Family XII. Incertae Sedis</taxon>
        <taxon>Exiguobacterium</taxon>
    </lineage>
</organism>
<sequence>MHIIQAVIGAILYLVMFFSIGFILNMLLKKTWTLVFIYPIFVILMIDNVKLSSYVTETSTALANVYERLLGLQFLDIFMLGFGLLGTILAGVTIRFLRKSGYSMF</sequence>
<protein>
    <submittedName>
        <fullName evidence="2">Uncharacterized protein</fullName>
    </submittedName>
</protein>
<keyword evidence="1" id="KW-0812">Transmembrane</keyword>
<dbReference type="RefSeq" id="WP_024371283.1">
    <property type="nucleotide sequence ID" value="NZ_UGGP01000001.1"/>
</dbReference>
<name>A0A377FS36_9BACL</name>
<gene>
    <name evidence="2" type="ORF">NCTC13163_00993</name>
</gene>
<dbReference type="OrthoDB" id="2382309at2"/>
<keyword evidence="1" id="KW-0472">Membrane</keyword>
<keyword evidence="1" id="KW-1133">Transmembrane helix</keyword>
<evidence type="ECO:0000313" key="3">
    <source>
        <dbReference type="Proteomes" id="UP000254060"/>
    </source>
</evidence>
<dbReference type="Pfam" id="PF14068">
    <property type="entry name" value="YuiB"/>
    <property type="match status" value="1"/>
</dbReference>
<dbReference type="Proteomes" id="UP000254060">
    <property type="component" value="Unassembled WGS sequence"/>
</dbReference>
<feature type="transmembrane region" description="Helical" evidence="1">
    <location>
        <begin position="35"/>
        <end position="55"/>
    </location>
</feature>
<dbReference type="InterPro" id="IPR025917">
    <property type="entry name" value="YuiB"/>
</dbReference>